<evidence type="ECO:0000256" key="3">
    <source>
        <dbReference type="SAM" id="SignalP"/>
    </source>
</evidence>
<evidence type="ECO:0000313" key="5">
    <source>
        <dbReference type="EMBL" id="SEF92232.1"/>
    </source>
</evidence>
<keyword evidence="6" id="KW-1185">Reference proteome</keyword>
<keyword evidence="2 3" id="KW-0732">Signal</keyword>
<accession>A0AAQ1G5M3</accession>
<evidence type="ECO:0000256" key="2">
    <source>
        <dbReference type="ARBA" id="ARBA00022729"/>
    </source>
</evidence>
<comment type="caution">
    <text evidence="5">The sequence shown here is derived from an EMBL/GenBank/DDBJ whole genome shotgun (WGS) entry which is preliminary data.</text>
</comment>
<dbReference type="InterPro" id="IPR038352">
    <property type="entry name" value="Imelysin_sf"/>
</dbReference>
<dbReference type="Pfam" id="PF09375">
    <property type="entry name" value="Peptidase_M75"/>
    <property type="match status" value="1"/>
</dbReference>
<dbReference type="Gene3D" id="1.20.1420.20">
    <property type="entry name" value="M75 peptidase, HXXE motif"/>
    <property type="match status" value="1"/>
</dbReference>
<comment type="subcellular location">
    <subcellularLocation>
        <location evidence="1">Cell envelope</location>
    </subcellularLocation>
</comment>
<evidence type="ECO:0000313" key="6">
    <source>
        <dbReference type="Proteomes" id="UP000243518"/>
    </source>
</evidence>
<dbReference type="GO" id="GO:0030313">
    <property type="term" value="C:cell envelope"/>
    <property type="evidence" value="ECO:0007669"/>
    <property type="project" value="UniProtKB-SubCell"/>
</dbReference>
<dbReference type="AlphaFoldDB" id="A0AAQ1G5M3"/>
<evidence type="ECO:0000256" key="1">
    <source>
        <dbReference type="ARBA" id="ARBA00004196"/>
    </source>
</evidence>
<feature type="domain" description="Imelysin-like" evidence="4">
    <location>
        <begin position="40"/>
        <end position="320"/>
    </location>
</feature>
<protein>
    <recommendedName>
        <fullName evidence="4">Imelysin-like domain-containing protein</fullName>
    </recommendedName>
</protein>
<gene>
    <name evidence="5" type="ORF">SAMN05216586_102304</name>
</gene>
<feature type="chain" id="PRO_5042937832" description="Imelysin-like domain-containing protein" evidence="3">
    <location>
        <begin position="25"/>
        <end position="345"/>
    </location>
</feature>
<evidence type="ECO:0000259" key="4">
    <source>
        <dbReference type="Pfam" id="PF09375"/>
    </source>
</evidence>
<proteinExistence type="predicted"/>
<dbReference type="InterPro" id="IPR034984">
    <property type="entry name" value="Imelysin-like_IPPA"/>
</dbReference>
<sequence length="345" mass="37495">MTLTLSRLLLATTTTLGISVAAQAQDTSARAAWHAQIGHGYQQLASQTEQFAQQADMYCSAPGSDDLNEVKAAWSSAFAAWQSVRFVDFGPIEQNTRAWKFQFWPDPKNLTANKARYWLNPERGEITEQVLARDSVAIQGFPATEYLLFDAQVADSEQALPDARSCQLLTAIAHNLQTNASGLSSDWQQLQARYLQVSDYDNGTLTAAMHALEIMADWRLAAPLGARGNGKPNPYLADAWRSGQSLDMIQASLQGLADYFVPGLNALMAENDALPLAEQFSAQLNRTLTRFDTLPADITPLLESEEGIASLNALLADVRATGQLLTGPIAAELNVVRGFNSSDGD</sequence>
<dbReference type="EMBL" id="FNVE01000002">
    <property type="protein sequence ID" value="SEF92232.1"/>
    <property type="molecule type" value="Genomic_DNA"/>
</dbReference>
<reference evidence="5 6" key="1">
    <citation type="submission" date="2016-10" db="EMBL/GenBank/DDBJ databases">
        <authorList>
            <person name="Varghese N."/>
            <person name="Submissions S."/>
        </authorList>
    </citation>
    <scope>NUCLEOTIDE SEQUENCE [LARGE SCALE GENOMIC DNA]</scope>
    <source>
        <strain evidence="5 6">CECT 8317</strain>
    </source>
</reference>
<dbReference type="CDD" id="cd14659">
    <property type="entry name" value="Imelysin-like_IPPA"/>
    <property type="match status" value="1"/>
</dbReference>
<dbReference type="InterPro" id="IPR018976">
    <property type="entry name" value="Imelysin-like"/>
</dbReference>
<dbReference type="RefSeq" id="WP_088274206.1">
    <property type="nucleotide sequence ID" value="NZ_FNVE01000002.1"/>
</dbReference>
<dbReference type="Proteomes" id="UP000243518">
    <property type="component" value="Unassembled WGS sequence"/>
</dbReference>
<organism evidence="5 6">
    <name type="scientific">Halopseudomonas aestusnigri</name>
    <dbReference type="NCBI Taxonomy" id="857252"/>
    <lineage>
        <taxon>Bacteria</taxon>
        <taxon>Pseudomonadati</taxon>
        <taxon>Pseudomonadota</taxon>
        <taxon>Gammaproteobacteria</taxon>
        <taxon>Pseudomonadales</taxon>
        <taxon>Pseudomonadaceae</taxon>
        <taxon>Halopseudomonas</taxon>
    </lineage>
</organism>
<feature type="signal peptide" evidence="3">
    <location>
        <begin position="1"/>
        <end position="24"/>
    </location>
</feature>
<name>A0AAQ1G5M3_9GAMM</name>